<dbReference type="PROSITE" id="PS50936">
    <property type="entry name" value="ENGC_GTPASE"/>
    <property type="match status" value="1"/>
</dbReference>
<evidence type="ECO:0000313" key="4">
    <source>
        <dbReference type="EMBL" id="OGG94287.1"/>
    </source>
</evidence>
<feature type="region of interest" description="Disordered" evidence="2">
    <location>
        <begin position="276"/>
        <end position="300"/>
    </location>
</feature>
<dbReference type="Pfam" id="PF03193">
    <property type="entry name" value="RsgA_GTPase"/>
    <property type="match status" value="1"/>
</dbReference>
<sequence length="315" mass="35128">MQINLQTGRISSDFGSHLEVLLPDGTKTRLSQFTHLERPHVGDLVKFEGDRLIEIEPSKNQLSRLKSNGEIQVLAANLDEVWLCIPLDREPSLGRVERFSHFALSQGFKPLLLLTKSDICENPQAWVSLGISAGLEVVLCSPLKGIGLEELAERLTNQKTILLLGQSGVGKTTLANYLAGTDFTTQNVRALDHRGQHTTVSRNLIPTKNGGYLLDIPGLRDLSWEEQDQIPEAWSELASSCRFSNCAHQGDEGCGLAQGVKDGVISQESLDHWRKMQKESAYQTRRQDKTESGNSKKRMKKISLQIRSLNKIKDF</sequence>
<dbReference type="CDD" id="cd01854">
    <property type="entry name" value="YjeQ_EngC"/>
    <property type="match status" value="1"/>
</dbReference>
<dbReference type="STRING" id="1817772.A2527_14600"/>
<feature type="domain" description="EngC GTPase" evidence="3">
    <location>
        <begin position="76"/>
        <end position="220"/>
    </location>
</feature>
<evidence type="ECO:0000256" key="2">
    <source>
        <dbReference type="SAM" id="MobiDB-lite"/>
    </source>
</evidence>
<dbReference type="InterPro" id="IPR010914">
    <property type="entry name" value="RsgA_GTPase_dom"/>
</dbReference>
<comment type="caution">
    <text evidence="4">The sequence shown here is derived from an EMBL/GenBank/DDBJ whole genome shotgun (WGS) entry which is preliminary data.</text>
</comment>
<accession>A0A1F6G854</accession>
<keyword evidence="1" id="KW-0690">Ribosome biogenesis</keyword>
<evidence type="ECO:0000313" key="5">
    <source>
        <dbReference type="Proteomes" id="UP000178449"/>
    </source>
</evidence>
<dbReference type="GO" id="GO:0003924">
    <property type="term" value="F:GTPase activity"/>
    <property type="evidence" value="ECO:0007669"/>
    <property type="project" value="InterPro"/>
</dbReference>
<dbReference type="Gene3D" id="3.40.50.300">
    <property type="entry name" value="P-loop containing nucleotide triphosphate hydrolases"/>
    <property type="match status" value="1"/>
</dbReference>
<dbReference type="GO" id="GO:0042254">
    <property type="term" value="P:ribosome biogenesis"/>
    <property type="evidence" value="ECO:0007669"/>
    <property type="project" value="UniProtKB-KW"/>
</dbReference>
<organism evidence="4 5">
    <name type="scientific">Candidatus Lambdaproteobacteria bacterium RIFOXYD2_FULL_50_16</name>
    <dbReference type="NCBI Taxonomy" id="1817772"/>
    <lineage>
        <taxon>Bacteria</taxon>
        <taxon>Pseudomonadati</taxon>
        <taxon>Pseudomonadota</taxon>
        <taxon>Candidatus Lambdaproteobacteria</taxon>
    </lineage>
</organism>
<gene>
    <name evidence="4" type="ORF">A2527_14600</name>
</gene>
<dbReference type="EMBL" id="MFNE01000040">
    <property type="protein sequence ID" value="OGG94287.1"/>
    <property type="molecule type" value="Genomic_DNA"/>
</dbReference>
<dbReference type="AlphaFoldDB" id="A0A1F6G854"/>
<dbReference type="NCBIfam" id="TIGR00157">
    <property type="entry name" value="ribosome small subunit-dependent GTPase A"/>
    <property type="match status" value="1"/>
</dbReference>
<dbReference type="GO" id="GO:0005525">
    <property type="term" value="F:GTP binding"/>
    <property type="evidence" value="ECO:0007669"/>
    <property type="project" value="InterPro"/>
</dbReference>
<dbReference type="InterPro" id="IPR027417">
    <property type="entry name" value="P-loop_NTPase"/>
</dbReference>
<dbReference type="Proteomes" id="UP000178449">
    <property type="component" value="Unassembled WGS sequence"/>
</dbReference>
<name>A0A1F6G854_9PROT</name>
<dbReference type="SUPFAM" id="SSF52540">
    <property type="entry name" value="P-loop containing nucleoside triphosphate hydrolases"/>
    <property type="match status" value="1"/>
</dbReference>
<dbReference type="PANTHER" id="PTHR32120:SF10">
    <property type="entry name" value="SMALL RIBOSOMAL SUBUNIT BIOGENESIS GTPASE RSGA"/>
    <property type="match status" value="1"/>
</dbReference>
<dbReference type="PROSITE" id="PS00675">
    <property type="entry name" value="SIGMA54_INTERACT_1"/>
    <property type="match status" value="1"/>
</dbReference>
<evidence type="ECO:0000256" key="1">
    <source>
        <dbReference type="ARBA" id="ARBA00022517"/>
    </source>
</evidence>
<dbReference type="Gene3D" id="1.10.40.50">
    <property type="entry name" value="Probable gtpase engc, domain 3"/>
    <property type="match status" value="1"/>
</dbReference>
<dbReference type="InterPro" id="IPR004881">
    <property type="entry name" value="Ribosome_biogen_GTPase_RsgA"/>
</dbReference>
<evidence type="ECO:0000259" key="3">
    <source>
        <dbReference type="PROSITE" id="PS50936"/>
    </source>
</evidence>
<dbReference type="PANTHER" id="PTHR32120">
    <property type="entry name" value="SMALL RIBOSOMAL SUBUNIT BIOGENESIS GTPASE RSGA"/>
    <property type="match status" value="1"/>
</dbReference>
<proteinExistence type="predicted"/>
<dbReference type="InterPro" id="IPR025662">
    <property type="entry name" value="Sigma_54_int_dom_ATP-bd_1"/>
</dbReference>
<reference evidence="4 5" key="1">
    <citation type="journal article" date="2016" name="Nat. Commun.">
        <title>Thousands of microbial genomes shed light on interconnected biogeochemical processes in an aquifer system.</title>
        <authorList>
            <person name="Anantharaman K."/>
            <person name="Brown C.T."/>
            <person name="Hug L.A."/>
            <person name="Sharon I."/>
            <person name="Castelle C.J."/>
            <person name="Probst A.J."/>
            <person name="Thomas B.C."/>
            <person name="Singh A."/>
            <person name="Wilkins M.J."/>
            <person name="Karaoz U."/>
            <person name="Brodie E.L."/>
            <person name="Williams K.H."/>
            <person name="Hubbard S.S."/>
            <person name="Banfield J.F."/>
        </authorList>
    </citation>
    <scope>NUCLEOTIDE SEQUENCE [LARGE SCALE GENOMIC DNA]</scope>
</reference>
<protein>
    <submittedName>
        <fullName evidence="4">Ribosome small subunit-dependent GTPase A</fullName>
    </submittedName>
</protein>